<keyword evidence="2" id="KW-1185">Reference proteome</keyword>
<reference evidence="1 2" key="1">
    <citation type="submission" date="2017-05" db="EMBL/GenBank/DDBJ databases">
        <authorList>
            <person name="Varghese N."/>
            <person name="Submissions S."/>
        </authorList>
    </citation>
    <scope>NUCLEOTIDE SEQUENCE [LARGE SCALE GENOMIC DNA]</scope>
    <source>
        <strain evidence="1 2">DSM 25457</strain>
    </source>
</reference>
<organism evidence="1 2">
    <name type="scientific">Neorhodopirellula lusitana</name>
    <dbReference type="NCBI Taxonomy" id="445327"/>
    <lineage>
        <taxon>Bacteria</taxon>
        <taxon>Pseudomonadati</taxon>
        <taxon>Planctomycetota</taxon>
        <taxon>Planctomycetia</taxon>
        <taxon>Pirellulales</taxon>
        <taxon>Pirellulaceae</taxon>
        <taxon>Neorhodopirellula</taxon>
    </lineage>
</organism>
<gene>
    <name evidence="1" type="ORF">SAMN06265222_108139</name>
</gene>
<evidence type="ECO:0000313" key="1">
    <source>
        <dbReference type="EMBL" id="SMP63818.1"/>
    </source>
</evidence>
<protein>
    <submittedName>
        <fullName evidence="1">Uncharacterized protein</fullName>
    </submittedName>
</protein>
<accession>A0ABY1QB34</accession>
<sequence length="79" mass="8510">MKWGVLPAVGAANSALVSKKDGENQKVSHIGVEFVLEGWRGQMLPVSGGFLRGIRAFAWHLLTDPCAYDDAAIELTTPN</sequence>
<evidence type="ECO:0000313" key="2">
    <source>
        <dbReference type="Proteomes" id="UP001158067"/>
    </source>
</evidence>
<dbReference type="Proteomes" id="UP001158067">
    <property type="component" value="Unassembled WGS sequence"/>
</dbReference>
<comment type="caution">
    <text evidence="1">The sequence shown here is derived from an EMBL/GenBank/DDBJ whole genome shotgun (WGS) entry which is preliminary data.</text>
</comment>
<dbReference type="EMBL" id="FXUG01000008">
    <property type="protein sequence ID" value="SMP63818.1"/>
    <property type="molecule type" value="Genomic_DNA"/>
</dbReference>
<proteinExistence type="predicted"/>
<name>A0ABY1QB34_9BACT</name>